<comment type="caution">
    <text evidence="1">The sequence shown here is derived from an EMBL/GenBank/DDBJ whole genome shotgun (WGS) entry which is preliminary data.</text>
</comment>
<proteinExistence type="predicted"/>
<sequence>MNSNVKPSIVKIEADELKQLVTEVKETVATNVDVKNQTQNFGVADLWKIQRQMKPALRLKLTNRWGM</sequence>
<dbReference type="AlphaFoldDB" id="A0A1J5SCI1"/>
<gene>
    <name evidence="1" type="ORF">GALL_121010</name>
</gene>
<name>A0A1J5SCI1_9ZZZZ</name>
<reference evidence="1" key="1">
    <citation type="submission" date="2016-10" db="EMBL/GenBank/DDBJ databases">
        <title>Sequence of Gallionella enrichment culture.</title>
        <authorList>
            <person name="Poehlein A."/>
            <person name="Muehling M."/>
            <person name="Daniel R."/>
        </authorList>
    </citation>
    <scope>NUCLEOTIDE SEQUENCE</scope>
</reference>
<protein>
    <submittedName>
        <fullName evidence="1">Uncharacterized protein</fullName>
    </submittedName>
</protein>
<dbReference type="EMBL" id="MLJW01000048">
    <property type="protein sequence ID" value="OIR05667.1"/>
    <property type="molecule type" value="Genomic_DNA"/>
</dbReference>
<organism evidence="1">
    <name type="scientific">mine drainage metagenome</name>
    <dbReference type="NCBI Taxonomy" id="410659"/>
    <lineage>
        <taxon>unclassified sequences</taxon>
        <taxon>metagenomes</taxon>
        <taxon>ecological metagenomes</taxon>
    </lineage>
</organism>
<accession>A0A1J5SCI1</accession>
<evidence type="ECO:0000313" key="1">
    <source>
        <dbReference type="EMBL" id="OIR05667.1"/>
    </source>
</evidence>